<proteinExistence type="predicted"/>
<name>A0A0F7SL23_PHARH</name>
<organism evidence="1">
    <name type="scientific">Phaffia rhodozyma</name>
    <name type="common">Yeast</name>
    <name type="synonym">Xanthophyllomyces dendrorhous</name>
    <dbReference type="NCBI Taxonomy" id="264483"/>
    <lineage>
        <taxon>Eukaryota</taxon>
        <taxon>Fungi</taxon>
        <taxon>Dikarya</taxon>
        <taxon>Basidiomycota</taxon>
        <taxon>Agaricomycotina</taxon>
        <taxon>Tremellomycetes</taxon>
        <taxon>Cystofilobasidiales</taxon>
        <taxon>Mrakiaceae</taxon>
        <taxon>Phaffia</taxon>
    </lineage>
</organism>
<sequence>MTSLNLFEKLTCLIEPPPQRNTLIFRRDSDPQSVGVKYGPIQCTGCRQALQYM</sequence>
<dbReference type="AlphaFoldDB" id="A0A0F7SL23"/>
<accession>A0A0F7SL23</accession>
<dbReference type="EMBL" id="LN483124">
    <property type="protein sequence ID" value="CED82121.1"/>
    <property type="molecule type" value="Genomic_DNA"/>
</dbReference>
<protein>
    <submittedName>
        <fullName evidence="1">Uncharacterized protein</fullName>
    </submittedName>
</protein>
<reference evidence="1" key="1">
    <citation type="submission" date="2014-08" db="EMBL/GenBank/DDBJ databases">
        <authorList>
            <person name="Sharma Rahul"/>
            <person name="Thines Marco"/>
        </authorList>
    </citation>
    <scope>NUCLEOTIDE SEQUENCE</scope>
</reference>
<evidence type="ECO:0000313" key="1">
    <source>
        <dbReference type="EMBL" id="CED82121.1"/>
    </source>
</evidence>